<evidence type="ECO:0000313" key="1">
    <source>
        <dbReference type="EMBL" id="KAI3722032.1"/>
    </source>
</evidence>
<gene>
    <name evidence="1" type="ORF">L2E82_33056</name>
</gene>
<name>A0ACB9BHQ1_CICIN</name>
<comment type="caution">
    <text evidence="1">The sequence shown here is derived from an EMBL/GenBank/DDBJ whole genome shotgun (WGS) entry which is preliminary data.</text>
</comment>
<reference evidence="1 2" key="2">
    <citation type="journal article" date="2022" name="Mol. Ecol. Resour.">
        <title>The genomes of chicory, endive, great burdock and yacon provide insights into Asteraceae paleo-polyploidization history and plant inulin production.</title>
        <authorList>
            <person name="Fan W."/>
            <person name="Wang S."/>
            <person name="Wang H."/>
            <person name="Wang A."/>
            <person name="Jiang F."/>
            <person name="Liu H."/>
            <person name="Zhao H."/>
            <person name="Xu D."/>
            <person name="Zhang Y."/>
        </authorList>
    </citation>
    <scope>NUCLEOTIDE SEQUENCE [LARGE SCALE GENOMIC DNA]</scope>
    <source>
        <strain evidence="2">cv. Punajuju</strain>
        <tissue evidence="1">Leaves</tissue>
    </source>
</reference>
<dbReference type="Proteomes" id="UP001055811">
    <property type="component" value="Linkage Group LG06"/>
</dbReference>
<proteinExistence type="predicted"/>
<sequence>MQSPRFQAIMHVTSGRKKRVPDIKSISHELNSEGVRHLPLWKPSNLSTSGDHDNVEGMERNVGGLVNHSKQVCKMTPNEFWLKCESIVRSLDDKRQELPMGILKQVH</sequence>
<reference evidence="2" key="1">
    <citation type="journal article" date="2022" name="Mol. Ecol. Resour.">
        <title>The genomes of chicory, endive, great burdock and yacon provide insights into Asteraceae palaeo-polyploidization history and plant inulin production.</title>
        <authorList>
            <person name="Fan W."/>
            <person name="Wang S."/>
            <person name="Wang H."/>
            <person name="Wang A."/>
            <person name="Jiang F."/>
            <person name="Liu H."/>
            <person name="Zhao H."/>
            <person name="Xu D."/>
            <person name="Zhang Y."/>
        </authorList>
    </citation>
    <scope>NUCLEOTIDE SEQUENCE [LARGE SCALE GENOMIC DNA]</scope>
    <source>
        <strain evidence="2">cv. Punajuju</strain>
    </source>
</reference>
<organism evidence="1 2">
    <name type="scientific">Cichorium intybus</name>
    <name type="common">Chicory</name>
    <dbReference type="NCBI Taxonomy" id="13427"/>
    <lineage>
        <taxon>Eukaryota</taxon>
        <taxon>Viridiplantae</taxon>
        <taxon>Streptophyta</taxon>
        <taxon>Embryophyta</taxon>
        <taxon>Tracheophyta</taxon>
        <taxon>Spermatophyta</taxon>
        <taxon>Magnoliopsida</taxon>
        <taxon>eudicotyledons</taxon>
        <taxon>Gunneridae</taxon>
        <taxon>Pentapetalae</taxon>
        <taxon>asterids</taxon>
        <taxon>campanulids</taxon>
        <taxon>Asterales</taxon>
        <taxon>Asteraceae</taxon>
        <taxon>Cichorioideae</taxon>
        <taxon>Cichorieae</taxon>
        <taxon>Cichoriinae</taxon>
        <taxon>Cichorium</taxon>
    </lineage>
</organism>
<evidence type="ECO:0000313" key="2">
    <source>
        <dbReference type="Proteomes" id="UP001055811"/>
    </source>
</evidence>
<dbReference type="EMBL" id="CM042014">
    <property type="protein sequence ID" value="KAI3722032.1"/>
    <property type="molecule type" value="Genomic_DNA"/>
</dbReference>
<keyword evidence="2" id="KW-1185">Reference proteome</keyword>
<protein>
    <submittedName>
        <fullName evidence="1">Uncharacterized protein</fullName>
    </submittedName>
</protein>
<accession>A0ACB9BHQ1</accession>